<sequence length="66" mass="7464">MLLRLACIAVTHAFTALRLIPMNDHDKDVEILALRHQLAVLQRRLGNQRPGLQAADRAFLAARLHE</sequence>
<dbReference type="EMBL" id="CP097289">
    <property type="protein sequence ID" value="UQT61281.1"/>
    <property type="molecule type" value="Genomic_DNA"/>
</dbReference>
<name>A0ABY4Q822_9ACTN</name>
<protein>
    <recommendedName>
        <fullName evidence="3">Integrase</fullName>
    </recommendedName>
</protein>
<evidence type="ECO:0000313" key="1">
    <source>
        <dbReference type="EMBL" id="UQT61281.1"/>
    </source>
</evidence>
<dbReference type="Proteomes" id="UP000829992">
    <property type="component" value="Chromosome"/>
</dbReference>
<organism evidence="1 2">
    <name type="scientific">Streptomyces durmitorensis</name>
    <dbReference type="NCBI Taxonomy" id="319947"/>
    <lineage>
        <taxon>Bacteria</taxon>
        <taxon>Bacillati</taxon>
        <taxon>Actinomycetota</taxon>
        <taxon>Actinomycetes</taxon>
        <taxon>Kitasatosporales</taxon>
        <taxon>Streptomycetaceae</taxon>
        <taxon>Streptomyces</taxon>
    </lineage>
</organism>
<reference evidence="1 2" key="1">
    <citation type="submission" date="2022-05" db="EMBL/GenBank/DDBJ databases">
        <authorList>
            <person name="Zhou X."/>
            <person name="Li K."/>
            <person name="Man Y."/>
        </authorList>
    </citation>
    <scope>NUCLEOTIDE SEQUENCE [LARGE SCALE GENOMIC DNA]</scope>
    <source>
        <strain evidence="1 2">MS405</strain>
    </source>
</reference>
<dbReference type="RefSeq" id="WP_249592613.1">
    <property type="nucleotide sequence ID" value="NZ_BAAAQL010000038.1"/>
</dbReference>
<evidence type="ECO:0008006" key="3">
    <source>
        <dbReference type="Google" id="ProtNLM"/>
    </source>
</evidence>
<proteinExistence type="predicted"/>
<keyword evidence="2" id="KW-1185">Reference proteome</keyword>
<accession>A0ABY4Q822</accession>
<evidence type="ECO:0000313" key="2">
    <source>
        <dbReference type="Proteomes" id="UP000829992"/>
    </source>
</evidence>
<gene>
    <name evidence="1" type="ORF">M4V62_42890</name>
</gene>